<accession>A0A5S5BTN7</accession>
<dbReference type="EMBL" id="VNHU01000013">
    <property type="protein sequence ID" value="TYP70377.1"/>
    <property type="molecule type" value="Genomic_DNA"/>
</dbReference>
<evidence type="ECO:0000256" key="1">
    <source>
        <dbReference type="SAM" id="SignalP"/>
    </source>
</evidence>
<organism evidence="2 3">
    <name type="scientific">Aquimarina intermedia</name>
    <dbReference type="NCBI Taxonomy" id="350814"/>
    <lineage>
        <taxon>Bacteria</taxon>
        <taxon>Pseudomonadati</taxon>
        <taxon>Bacteroidota</taxon>
        <taxon>Flavobacteriia</taxon>
        <taxon>Flavobacteriales</taxon>
        <taxon>Flavobacteriaceae</taxon>
        <taxon>Aquimarina</taxon>
    </lineage>
</organism>
<gene>
    <name evidence="2" type="ORF">BD809_11341</name>
</gene>
<feature type="chain" id="PRO_5024297405" description="GLPGLI family protein" evidence="1">
    <location>
        <begin position="22"/>
        <end position="201"/>
    </location>
</feature>
<evidence type="ECO:0008006" key="4">
    <source>
        <dbReference type="Google" id="ProtNLM"/>
    </source>
</evidence>
<sequence>MKYHFVITILGVFFSICTLSAQRTNATVVFADGTHSAGLIKVVNTDELWFKNSGYSETKVFYFRSIDKILFDSNGEEIEIVRRYLKDSNKGIILEWVYHGDVVLYKISNELRIDIPNFKQNNVFQLLGSTLEASSNAYFIGKDDENTVQYLGQDSWAMTGLRKALKKYLKDCPALVEKINRNEFTEKEVVEIVTFYDEECK</sequence>
<keyword evidence="1" id="KW-0732">Signal</keyword>
<protein>
    <recommendedName>
        <fullName evidence="4">GLPGLI family protein</fullName>
    </recommendedName>
</protein>
<dbReference type="RefSeq" id="WP_148783751.1">
    <property type="nucleotide sequence ID" value="NZ_VNHU01000013.1"/>
</dbReference>
<proteinExistence type="predicted"/>
<reference evidence="2 3" key="1">
    <citation type="submission" date="2019-07" db="EMBL/GenBank/DDBJ databases">
        <title>Genomic Encyclopedia of Archaeal and Bacterial Type Strains, Phase II (KMG-II): from individual species to whole genera.</title>
        <authorList>
            <person name="Goeker M."/>
        </authorList>
    </citation>
    <scope>NUCLEOTIDE SEQUENCE [LARGE SCALE GENOMIC DNA]</scope>
    <source>
        <strain evidence="2 3">DSM 17527</strain>
    </source>
</reference>
<evidence type="ECO:0000313" key="3">
    <source>
        <dbReference type="Proteomes" id="UP000324376"/>
    </source>
</evidence>
<dbReference type="AlphaFoldDB" id="A0A5S5BTN7"/>
<dbReference type="Proteomes" id="UP000324376">
    <property type="component" value="Unassembled WGS sequence"/>
</dbReference>
<dbReference type="OrthoDB" id="1117699at2"/>
<feature type="signal peptide" evidence="1">
    <location>
        <begin position="1"/>
        <end position="21"/>
    </location>
</feature>
<keyword evidence="3" id="KW-1185">Reference proteome</keyword>
<evidence type="ECO:0000313" key="2">
    <source>
        <dbReference type="EMBL" id="TYP70377.1"/>
    </source>
</evidence>
<name>A0A5S5BTN7_9FLAO</name>
<comment type="caution">
    <text evidence="2">The sequence shown here is derived from an EMBL/GenBank/DDBJ whole genome shotgun (WGS) entry which is preliminary data.</text>
</comment>